<comment type="caution">
    <text evidence="7">The sequence shown here is derived from an EMBL/GenBank/DDBJ whole genome shotgun (WGS) entry which is preliminary data.</text>
</comment>
<dbReference type="Proteomes" id="UP001623330">
    <property type="component" value="Unassembled WGS sequence"/>
</dbReference>
<feature type="transmembrane region" description="Helical" evidence="5">
    <location>
        <begin position="228"/>
        <end position="253"/>
    </location>
</feature>
<feature type="transmembrane region" description="Helical" evidence="5">
    <location>
        <begin position="293"/>
        <end position="313"/>
    </location>
</feature>
<feature type="transmembrane region" description="Helical" evidence="5">
    <location>
        <begin position="259"/>
        <end position="281"/>
    </location>
</feature>
<dbReference type="PROSITE" id="PS50850">
    <property type="entry name" value="MFS"/>
    <property type="match status" value="1"/>
</dbReference>
<keyword evidence="3 5" id="KW-1133">Transmembrane helix</keyword>
<evidence type="ECO:0000256" key="1">
    <source>
        <dbReference type="ARBA" id="ARBA00004141"/>
    </source>
</evidence>
<proteinExistence type="predicted"/>
<reference evidence="7 8" key="1">
    <citation type="submission" date="2024-05" db="EMBL/GenBank/DDBJ databases">
        <title>Long read based assembly of the Candida bracarensis genome reveals expanded adhesin content.</title>
        <authorList>
            <person name="Marcet-Houben M."/>
            <person name="Ksiezopolska E."/>
            <person name="Gabaldon T."/>
        </authorList>
    </citation>
    <scope>NUCLEOTIDE SEQUENCE [LARGE SCALE GENOMIC DNA]</scope>
    <source>
        <strain evidence="7 8">CBM6</strain>
    </source>
</reference>
<feature type="transmembrane region" description="Helical" evidence="5">
    <location>
        <begin position="427"/>
        <end position="446"/>
    </location>
</feature>
<sequence length="576" mass="63515">MITIKIYDKNKDDSEPSIHSITKKIVIADCNECDSNCETSSEDCNECDSNCETSSEDCISQSDESDKCEDDYPCCDDEEDNNSPFQKPDYFESKTKEVMFIVSCMVAQLLNQASQTQAVSTMNVLAESFHSDSSKQPWLMASFPLASGSFILISGRLGDIYGLKKALIWGYIIMTIWSIICGLTKYSNSDAFFIVCRSFQGLGIAFILPNVMGLVGNIYKVGTLRKNLVISCIGCMAPAGAALGAVFGGLIVTEDAEQWPWIFYAFGIASFINMLMAIYSIPNNVPTNVHGFSMDWIGSFIGVLGLLLLNFVWNQGPIDGWGSAYIIVLLIVSVLLLCAFIVYELKYAKSPLLPESIFKNRKILMILAALFFGWGSFGIWTFYYYAFQLNLRHYSPLWAGGTHFMFAIWGAVAAFVVAVTIKRVGPAVLLCFALIAFDCGSIMLSVTPVHQTYWRMNLGMQIILSFGMDLSFPASSIILSDSLPMQYQGMAGSLVNTVVNYSTSLCLGMGGTVEQQVNKNKTNLLKGYRAALYLAIGLASAGVIISFILLFITIWESRTKKCDIESTECNSLEETC</sequence>
<feature type="transmembrane region" description="Helical" evidence="5">
    <location>
        <begin position="458"/>
        <end position="479"/>
    </location>
</feature>
<dbReference type="PANTHER" id="PTHR42718:SF14">
    <property type="entry name" value="AMINOTRIAZOLE RESISTANCE PROTEIN"/>
    <property type="match status" value="1"/>
</dbReference>
<evidence type="ECO:0000256" key="4">
    <source>
        <dbReference type="ARBA" id="ARBA00023136"/>
    </source>
</evidence>
<feature type="transmembrane region" description="Helical" evidence="5">
    <location>
        <begin position="363"/>
        <end position="385"/>
    </location>
</feature>
<organism evidence="7 8">
    <name type="scientific">Nakaseomyces bracarensis</name>
    <dbReference type="NCBI Taxonomy" id="273131"/>
    <lineage>
        <taxon>Eukaryota</taxon>
        <taxon>Fungi</taxon>
        <taxon>Dikarya</taxon>
        <taxon>Ascomycota</taxon>
        <taxon>Saccharomycotina</taxon>
        <taxon>Saccharomycetes</taxon>
        <taxon>Saccharomycetales</taxon>
        <taxon>Saccharomycetaceae</taxon>
        <taxon>Nakaseomyces</taxon>
    </lineage>
</organism>
<dbReference type="InterPro" id="IPR011701">
    <property type="entry name" value="MFS"/>
</dbReference>
<evidence type="ECO:0000256" key="5">
    <source>
        <dbReference type="SAM" id="Phobius"/>
    </source>
</evidence>
<feature type="transmembrane region" description="Helical" evidence="5">
    <location>
        <begin position="325"/>
        <end position="343"/>
    </location>
</feature>
<comment type="subcellular location">
    <subcellularLocation>
        <location evidence="1">Membrane</location>
        <topology evidence="1">Multi-pass membrane protein</topology>
    </subcellularLocation>
</comment>
<feature type="transmembrane region" description="Helical" evidence="5">
    <location>
        <begin position="397"/>
        <end position="420"/>
    </location>
</feature>
<dbReference type="Gene3D" id="1.20.1250.20">
    <property type="entry name" value="MFS general substrate transporter like domains"/>
    <property type="match status" value="2"/>
</dbReference>
<feature type="transmembrane region" description="Helical" evidence="5">
    <location>
        <begin position="138"/>
        <end position="155"/>
    </location>
</feature>
<protein>
    <submittedName>
        <fullName evidence="7">Aminotriazole resistance protein</fullName>
    </submittedName>
</protein>
<dbReference type="EMBL" id="JBEVYD010000003">
    <property type="protein sequence ID" value="KAL3234463.1"/>
    <property type="molecule type" value="Genomic_DNA"/>
</dbReference>
<feature type="domain" description="Major facilitator superfamily (MFS) profile" evidence="6">
    <location>
        <begin position="100"/>
        <end position="558"/>
    </location>
</feature>
<dbReference type="InterPro" id="IPR020846">
    <property type="entry name" value="MFS_dom"/>
</dbReference>
<dbReference type="SUPFAM" id="SSF103473">
    <property type="entry name" value="MFS general substrate transporter"/>
    <property type="match status" value="2"/>
</dbReference>
<keyword evidence="4 5" id="KW-0472">Membrane</keyword>
<keyword evidence="2 5" id="KW-0812">Transmembrane</keyword>
<dbReference type="InterPro" id="IPR036259">
    <property type="entry name" value="MFS_trans_sf"/>
</dbReference>
<dbReference type="PANTHER" id="PTHR42718">
    <property type="entry name" value="MAJOR FACILITATOR SUPERFAMILY MULTIDRUG TRANSPORTER MFSC"/>
    <property type="match status" value="1"/>
</dbReference>
<evidence type="ECO:0000256" key="2">
    <source>
        <dbReference type="ARBA" id="ARBA00022692"/>
    </source>
</evidence>
<accession>A0ABR4NZ59</accession>
<dbReference type="Pfam" id="PF07690">
    <property type="entry name" value="MFS_1"/>
    <property type="match status" value="1"/>
</dbReference>
<feature type="transmembrane region" description="Helical" evidence="5">
    <location>
        <begin position="192"/>
        <end position="216"/>
    </location>
</feature>
<evidence type="ECO:0000259" key="6">
    <source>
        <dbReference type="PROSITE" id="PS50850"/>
    </source>
</evidence>
<name>A0ABR4NZ59_9SACH</name>
<evidence type="ECO:0000313" key="8">
    <source>
        <dbReference type="Proteomes" id="UP001623330"/>
    </source>
</evidence>
<evidence type="ECO:0000313" key="7">
    <source>
        <dbReference type="EMBL" id="KAL3234463.1"/>
    </source>
</evidence>
<gene>
    <name evidence="7" type="ORF">RNJ44_03225</name>
</gene>
<dbReference type="CDD" id="cd17476">
    <property type="entry name" value="MFS_Amf1_MDR_like"/>
    <property type="match status" value="1"/>
</dbReference>
<evidence type="ECO:0000256" key="3">
    <source>
        <dbReference type="ARBA" id="ARBA00022989"/>
    </source>
</evidence>
<feature type="transmembrane region" description="Helical" evidence="5">
    <location>
        <begin position="530"/>
        <end position="552"/>
    </location>
</feature>
<keyword evidence="8" id="KW-1185">Reference proteome</keyword>
<feature type="transmembrane region" description="Helical" evidence="5">
    <location>
        <begin position="167"/>
        <end position="186"/>
    </location>
</feature>